<proteinExistence type="predicted"/>
<keyword evidence="1" id="KW-0812">Transmembrane</keyword>
<evidence type="ECO:0008006" key="4">
    <source>
        <dbReference type="Google" id="ProtNLM"/>
    </source>
</evidence>
<reference evidence="2 3" key="1">
    <citation type="submission" date="2019-07" db="EMBL/GenBank/DDBJ databases">
        <title>Genomic Encyclopedia of Archaeal and Bacterial Type Strains, Phase II (KMG-II): from individual species to whole genera.</title>
        <authorList>
            <person name="Goeker M."/>
        </authorList>
    </citation>
    <scope>NUCLEOTIDE SEQUENCE [LARGE SCALE GENOMIC DNA]</scope>
    <source>
        <strain evidence="2 3">ATCC BAA-2084</strain>
    </source>
</reference>
<keyword evidence="3" id="KW-1185">Reference proteome</keyword>
<dbReference type="STRING" id="476157.GCA_001663155_00647"/>
<dbReference type="Proteomes" id="UP000320547">
    <property type="component" value="Unassembled WGS sequence"/>
</dbReference>
<name>A0A562US84_9SPHN</name>
<feature type="transmembrane region" description="Helical" evidence="1">
    <location>
        <begin position="12"/>
        <end position="33"/>
    </location>
</feature>
<evidence type="ECO:0000256" key="1">
    <source>
        <dbReference type="SAM" id="Phobius"/>
    </source>
</evidence>
<comment type="caution">
    <text evidence="2">The sequence shown here is derived from an EMBL/GenBank/DDBJ whole genome shotgun (WGS) entry which is preliminary data.</text>
</comment>
<dbReference type="AlphaFoldDB" id="A0A562US84"/>
<dbReference type="EMBL" id="VLLK01000001">
    <property type="protein sequence ID" value="TWJ08483.1"/>
    <property type="molecule type" value="Genomic_DNA"/>
</dbReference>
<keyword evidence="1" id="KW-0472">Membrane</keyword>
<protein>
    <recommendedName>
        <fullName evidence="4">Photosynthetic complex assembly protein</fullName>
    </recommendedName>
</protein>
<keyword evidence="1" id="KW-1133">Transmembrane helix</keyword>
<evidence type="ECO:0000313" key="2">
    <source>
        <dbReference type="EMBL" id="TWJ08483.1"/>
    </source>
</evidence>
<accession>A0A562US84</accession>
<organism evidence="2 3">
    <name type="scientific">Altererythrobacter ishigakiensis</name>
    <dbReference type="NCBI Taxonomy" id="476157"/>
    <lineage>
        <taxon>Bacteria</taxon>
        <taxon>Pseudomonadati</taxon>
        <taxon>Pseudomonadota</taxon>
        <taxon>Alphaproteobacteria</taxon>
        <taxon>Sphingomonadales</taxon>
        <taxon>Erythrobacteraceae</taxon>
        <taxon>Altererythrobacter</taxon>
    </lineage>
</organism>
<evidence type="ECO:0000313" key="3">
    <source>
        <dbReference type="Proteomes" id="UP000320547"/>
    </source>
</evidence>
<gene>
    <name evidence="2" type="ORF">JN10_0094</name>
</gene>
<sequence length="144" mass="14981">MPIANSMNLAPQLLQFLGSLVAICALAGLAWWLKLGGTAVLASEAEARIAANEAVDGFEPVSVAIDADGRGAIMRDQAGRVLVLKPHGNKFAGRILRNEANALVANGSLQIDSGEKRYGLVSLAIDDPEAWADAINLLSSSSDA</sequence>